<dbReference type="Gramene" id="ONIVA05G22140.2">
    <property type="protein sequence ID" value="ONIVA05G22140.2"/>
    <property type="gene ID" value="ONIVA05G22140"/>
</dbReference>
<reference evidence="1" key="1">
    <citation type="submission" date="2015-04" db="UniProtKB">
        <authorList>
            <consortium name="EnsemblPlants"/>
        </authorList>
    </citation>
    <scope>IDENTIFICATION</scope>
    <source>
        <strain evidence="1">SL10</strain>
    </source>
</reference>
<proteinExistence type="predicted"/>
<reference evidence="1" key="2">
    <citation type="submission" date="2018-04" db="EMBL/GenBank/DDBJ databases">
        <title>OnivRS2 (Oryza nivara Reference Sequence Version 2).</title>
        <authorList>
            <person name="Zhang J."/>
            <person name="Kudrna D."/>
            <person name="Lee S."/>
            <person name="Talag J."/>
            <person name="Rajasekar S."/>
            <person name="Welchert J."/>
            <person name="Hsing Y.-I."/>
            <person name="Wing R.A."/>
        </authorList>
    </citation>
    <scope>NUCLEOTIDE SEQUENCE [LARGE SCALE GENOMIC DNA]</scope>
    <source>
        <strain evidence="1">SL10</strain>
    </source>
</reference>
<dbReference type="EnsemblPlants" id="ONIVA05G22140.2">
    <property type="protein sequence ID" value="ONIVA05G22140.2"/>
    <property type="gene ID" value="ONIVA05G22140"/>
</dbReference>
<keyword evidence="2" id="KW-1185">Reference proteome</keyword>
<accession>A0A0E0HGB7</accession>
<name>A0A0E0HGB7_ORYNI</name>
<sequence length="71" mass="7474">MNRIGGDSTQLRWNLQSKPASVCELKTGFIPMPLTIGSTSFVGVAILELIRALVTLLFPEPGLSVGSGSAE</sequence>
<evidence type="ECO:0000313" key="1">
    <source>
        <dbReference type="EnsemblPlants" id="ONIVA05G22140.2"/>
    </source>
</evidence>
<dbReference type="AlphaFoldDB" id="A0A0E0HGB7"/>
<dbReference type="HOGENOM" id="CLU_2744340_0_0_1"/>
<dbReference type="Proteomes" id="UP000006591">
    <property type="component" value="Chromosome 5"/>
</dbReference>
<protein>
    <submittedName>
        <fullName evidence="1">Uncharacterized protein</fullName>
    </submittedName>
</protein>
<organism evidence="1">
    <name type="scientific">Oryza nivara</name>
    <name type="common">Indian wild rice</name>
    <name type="synonym">Oryza sativa f. spontanea</name>
    <dbReference type="NCBI Taxonomy" id="4536"/>
    <lineage>
        <taxon>Eukaryota</taxon>
        <taxon>Viridiplantae</taxon>
        <taxon>Streptophyta</taxon>
        <taxon>Embryophyta</taxon>
        <taxon>Tracheophyta</taxon>
        <taxon>Spermatophyta</taxon>
        <taxon>Magnoliopsida</taxon>
        <taxon>Liliopsida</taxon>
        <taxon>Poales</taxon>
        <taxon>Poaceae</taxon>
        <taxon>BOP clade</taxon>
        <taxon>Oryzoideae</taxon>
        <taxon>Oryzeae</taxon>
        <taxon>Oryzinae</taxon>
        <taxon>Oryza</taxon>
    </lineage>
</organism>
<evidence type="ECO:0000313" key="2">
    <source>
        <dbReference type="Proteomes" id="UP000006591"/>
    </source>
</evidence>